<comment type="caution">
    <text evidence="2">The sequence shown here is derived from an EMBL/GenBank/DDBJ whole genome shotgun (WGS) entry which is preliminary data.</text>
</comment>
<dbReference type="PANTHER" id="PTHR47481:SF31">
    <property type="entry name" value="OS01G0873500 PROTEIN"/>
    <property type="match status" value="1"/>
</dbReference>
<feature type="compositionally biased region" description="Polar residues" evidence="1">
    <location>
        <begin position="80"/>
        <end position="90"/>
    </location>
</feature>
<feature type="compositionally biased region" description="Gly residues" evidence="1">
    <location>
        <begin position="94"/>
        <end position="105"/>
    </location>
</feature>
<feature type="region of interest" description="Disordered" evidence="1">
    <location>
        <begin position="71"/>
        <end position="125"/>
    </location>
</feature>
<keyword evidence="3" id="KW-1185">Reference proteome</keyword>
<dbReference type="EMBL" id="JAAIUW010000001">
    <property type="protein sequence ID" value="KAF7843559.1"/>
    <property type="molecule type" value="Genomic_DNA"/>
</dbReference>
<dbReference type="PANTHER" id="PTHR47481">
    <property type="match status" value="1"/>
</dbReference>
<dbReference type="Proteomes" id="UP000634136">
    <property type="component" value="Unassembled WGS sequence"/>
</dbReference>
<gene>
    <name evidence="2" type="ORF">G2W53_000464</name>
</gene>
<dbReference type="OrthoDB" id="1845088at2759"/>
<sequence length="377" mass="40436">MAASSTVSSGSISMPASQSRTYSLFSQTSQTASVKLDRSNYLLWEAAVLALIEGNALESHIDGTVIQPSANAAQREEQGNRSTDNSSGQNAWRGGNGSRGGPRGGRGGRQRGGGRRGGNSNGGSRPYCHLCEKTGHVVANCYYRFDKTFQPPYWQNSNVSGSTPNQAQAFYATPQTVDDASWYVDSGATHHVTPHTDQFESYAPVGDRTKITGIGFLNKRVPPVERSGGDQFPILVVSRDGVNVRSETEDSTSSQNRQSSSTNGAESSTGRDPTVQIFPTDISPVASVVPRDVVNLNEESHGLSRDLASSNQSYAQSSSSNTAGPTSSEAQDDTSSSSSKQLAHQHNMITRARDGIHKPKLRTSDNTHGYRQTIFQL</sequence>
<reference evidence="2" key="1">
    <citation type="submission" date="2020-09" db="EMBL/GenBank/DDBJ databases">
        <title>Genome-Enabled Discovery of Anthraquinone Biosynthesis in Senna tora.</title>
        <authorList>
            <person name="Kang S.-H."/>
            <person name="Pandey R.P."/>
            <person name="Lee C.-M."/>
            <person name="Sim J.-S."/>
            <person name="Jeong J.-T."/>
            <person name="Choi B.-S."/>
            <person name="Jung M."/>
            <person name="Ginzburg D."/>
            <person name="Zhao K."/>
            <person name="Won S.Y."/>
            <person name="Oh T.-J."/>
            <person name="Yu Y."/>
            <person name="Kim N.-H."/>
            <person name="Lee O.R."/>
            <person name="Lee T.-H."/>
            <person name="Bashyal P."/>
            <person name="Kim T.-S."/>
            <person name="Lee W.-H."/>
            <person name="Kawkins C."/>
            <person name="Kim C.-K."/>
            <person name="Kim J.S."/>
            <person name="Ahn B.O."/>
            <person name="Rhee S.Y."/>
            <person name="Sohng J.K."/>
        </authorList>
    </citation>
    <scope>NUCLEOTIDE SEQUENCE</scope>
    <source>
        <tissue evidence="2">Leaf</tissue>
    </source>
</reference>
<evidence type="ECO:0000256" key="1">
    <source>
        <dbReference type="SAM" id="MobiDB-lite"/>
    </source>
</evidence>
<evidence type="ECO:0000313" key="3">
    <source>
        <dbReference type="Proteomes" id="UP000634136"/>
    </source>
</evidence>
<organism evidence="2 3">
    <name type="scientific">Senna tora</name>
    <dbReference type="NCBI Taxonomy" id="362788"/>
    <lineage>
        <taxon>Eukaryota</taxon>
        <taxon>Viridiplantae</taxon>
        <taxon>Streptophyta</taxon>
        <taxon>Embryophyta</taxon>
        <taxon>Tracheophyta</taxon>
        <taxon>Spermatophyta</taxon>
        <taxon>Magnoliopsida</taxon>
        <taxon>eudicotyledons</taxon>
        <taxon>Gunneridae</taxon>
        <taxon>Pentapetalae</taxon>
        <taxon>rosids</taxon>
        <taxon>fabids</taxon>
        <taxon>Fabales</taxon>
        <taxon>Fabaceae</taxon>
        <taxon>Caesalpinioideae</taxon>
        <taxon>Cassia clade</taxon>
        <taxon>Senna</taxon>
    </lineage>
</organism>
<accession>A0A834XFS3</accession>
<feature type="region of interest" description="Disordered" evidence="1">
    <location>
        <begin position="1"/>
        <end position="22"/>
    </location>
</feature>
<feature type="compositionally biased region" description="Low complexity" evidence="1">
    <location>
        <begin position="308"/>
        <end position="339"/>
    </location>
</feature>
<proteinExistence type="predicted"/>
<feature type="compositionally biased region" description="Basic and acidic residues" evidence="1">
    <location>
        <begin position="351"/>
        <end position="365"/>
    </location>
</feature>
<feature type="compositionally biased region" description="Low complexity" evidence="1">
    <location>
        <begin position="251"/>
        <end position="263"/>
    </location>
</feature>
<feature type="region of interest" description="Disordered" evidence="1">
    <location>
        <begin position="242"/>
        <end position="283"/>
    </location>
</feature>
<feature type="compositionally biased region" description="Low complexity" evidence="1">
    <location>
        <begin position="1"/>
        <end position="13"/>
    </location>
</feature>
<protein>
    <submittedName>
        <fullName evidence="2">Retrovirus-related Pol polyprotein from transposon RE1</fullName>
    </submittedName>
</protein>
<name>A0A834XFS3_9FABA</name>
<dbReference type="AlphaFoldDB" id="A0A834XFS3"/>
<evidence type="ECO:0000313" key="2">
    <source>
        <dbReference type="EMBL" id="KAF7843559.1"/>
    </source>
</evidence>
<feature type="compositionally biased region" description="Polar residues" evidence="1">
    <location>
        <begin position="366"/>
        <end position="377"/>
    </location>
</feature>
<feature type="region of interest" description="Disordered" evidence="1">
    <location>
        <begin position="300"/>
        <end position="377"/>
    </location>
</feature>